<organism evidence="1 2">
    <name type="scientific">Ceratodon purpureus</name>
    <name type="common">Fire moss</name>
    <name type="synonym">Dicranum purpureum</name>
    <dbReference type="NCBI Taxonomy" id="3225"/>
    <lineage>
        <taxon>Eukaryota</taxon>
        <taxon>Viridiplantae</taxon>
        <taxon>Streptophyta</taxon>
        <taxon>Embryophyta</taxon>
        <taxon>Bryophyta</taxon>
        <taxon>Bryophytina</taxon>
        <taxon>Bryopsida</taxon>
        <taxon>Dicranidae</taxon>
        <taxon>Pseudoditrichales</taxon>
        <taxon>Ditrichaceae</taxon>
        <taxon>Ceratodon</taxon>
    </lineage>
</organism>
<dbReference type="Proteomes" id="UP000822688">
    <property type="component" value="Chromosome 5"/>
</dbReference>
<comment type="caution">
    <text evidence="1">The sequence shown here is derived from an EMBL/GenBank/DDBJ whole genome shotgun (WGS) entry which is preliminary data.</text>
</comment>
<sequence length="108" mass="12161">MCEILPMAAVVGATFFVSRNLSINPDVRINKDDRAAGVLDNYEEGRMYRDHEFRKYLSMQHKTVMPAFNDRLTGILPNTGTEPVKSVKPVEFVESVDSQDSDNLPICP</sequence>
<evidence type="ECO:0000313" key="2">
    <source>
        <dbReference type="Proteomes" id="UP000822688"/>
    </source>
</evidence>
<gene>
    <name evidence="1" type="ORF">KC19_5G039100</name>
</gene>
<evidence type="ECO:0000313" key="1">
    <source>
        <dbReference type="EMBL" id="KAG0575909.1"/>
    </source>
</evidence>
<dbReference type="PANTHER" id="PTHR33417">
    <property type="entry name" value="G-BOX BINDING PROTEIN"/>
    <property type="match status" value="1"/>
</dbReference>
<dbReference type="AlphaFoldDB" id="A0A8T0HZ12"/>
<name>A0A8T0HZ12_CERPU</name>
<dbReference type="EMBL" id="CM026425">
    <property type="protein sequence ID" value="KAG0575909.1"/>
    <property type="molecule type" value="Genomic_DNA"/>
</dbReference>
<dbReference type="InterPro" id="IPR010530">
    <property type="entry name" value="B12D"/>
</dbReference>
<evidence type="ECO:0008006" key="3">
    <source>
        <dbReference type="Google" id="ProtNLM"/>
    </source>
</evidence>
<accession>A0A8T0HZ12</accession>
<dbReference type="Pfam" id="PF06522">
    <property type="entry name" value="B12D"/>
    <property type="match status" value="1"/>
</dbReference>
<reference evidence="1" key="1">
    <citation type="submission" date="2020-06" db="EMBL/GenBank/DDBJ databases">
        <title>WGS assembly of Ceratodon purpureus strain R40.</title>
        <authorList>
            <person name="Carey S.B."/>
            <person name="Jenkins J."/>
            <person name="Shu S."/>
            <person name="Lovell J.T."/>
            <person name="Sreedasyam A."/>
            <person name="Maumus F."/>
            <person name="Tiley G.P."/>
            <person name="Fernandez-Pozo N."/>
            <person name="Barry K."/>
            <person name="Chen C."/>
            <person name="Wang M."/>
            <person name="Lipzen A."/>
            <person name="Daum C."/>
            <person name="Saski C.A."/>
            <person name="Payton A.C."/>
            <person name="Mcbreen J.C."/>
            <person name="Conrad R.E."/>
            <person name="Kollar L.M."/>
            <person name="Olsson S."/>
            <person name="Huttunen S."/>
            <person name="Landis J.B."/>
            <person name="Wickett N.J."/>
            <person name="Johnson M.G."/>
            <person name="Rensing S.A."/>
            <person name="Grimwood J."/>
            <person name="Schmutz J."/>
            <person name="Mcdaniel S.F."/>
        </authorList>
    </citation>
    <scope>NUCLEOTIDE SEQUENCE</scope>
    <source>
        <strain evidence="1">R40</strain>
    </source>
</reference>
<keyword evidence="2" id="KW-1185">Reference proteome</keyword>
<protein>
    <recommendedName>
        <fullName evidence="3">NADH-ubiquinone reductase complex 1 MLRQ subunit</fullName>
    </recommendedName>
</protein>
<proteinExistence type="predicted"/>